<protein>
    <submittedName>
        <fullName evidence="2">Helix-turn-helix transcriptional regulator</fullName>
    </submittedName>
</protein>
<proteinExistence type="predicted"/>
<dbReference type="Gene3D" id="1.10.260.40">
    <property type="entry name" value="lambda repressor-like DNA-binding domains"/>
    <property type="match status" value="1"/>
</dbReference>
<accession>A0A9D1FYZ5</accession>
<dbReference type="AlphaFoldDB" id="A0A9D1FYZ5"/>
<dbReference type="Proteomes" id="UP000824140">
    <property type="component" value="Unassembled WGS sequence"/>
</dbReference>
<dbReference type="PROSITE" id="PS50943">
    <property type="entry name" value="HTH_CROC1"/>
    <property type="match status" value="1"/>
</dbReference>
<organism evidence="2 3">
    <name type="scientific">Candidatus Alectryocaccomicrobium excrementavium</name>
    <dbReference type="NCBI Taxonomy" id="2840668"/>
    <lineage>
        <taxon>Bacteria</taxon>
        <taxon>Bacillati</taxon>
        <taxon>Bacillota</taxon>
        <taxon>Clostridia</taxon>
        <taxon>Candidatus Alectryocaccomicrobium</taxon>
    </lineage>
</organism>
<dbReference type="GO" id="GO:0003677">
    <property type="term" value="F:DNA binding"/>
    <property type="evidence" value="ECO:0007669"/>
    <property type="project" value="InterPro"/>
</dbReference>
<evidence type="ECO:0000313" key="2">
    <source>
        <dbReference type="EMBL" id="HIS92211.1"/>
    </source>
</evidence>
<evidence type="ECO:0000259" key="1">
    <source>
        <dbReference type="PROSITE" id="PS50943"/>
    </source>
</evidence>
<comment type="caution">
    <text evidence="2">The sequence shown here is derived from an EMBL/GenBank/DDBJ whole genome shotgun (WGS) entry which is preliminary data.</text>
</comment>
<sequence length="136" mass="15403">MFTDNLSASILRICDVRNLSYESIASLCSISARYLGSIARGQANPTLLVLEKLCTGLQVAPDELLGVSRNKQAWLYRQPMRLLTVRQYPACTGGMSLYPVCPRCHYTMEREYQAFCDHCGQRIDWSFLRYAALIAL</sequence>
<evidence type="ECO:0000313" key="3">
    <source>
        <dbReference type="Proteomes" id="UP000824140"/>
    </source>
</evidence>
<dbReference type="EMBL" id="DVJN01000088">
    <property type="protein sequence ID" value="HIS92211.1"/>
    <property type="molecule type" value="Genomic_DNA"/>
</dbReference>
<dbReference type="SUPFAM" id="SSF47413">
    <property type="entry name" value="lambda repressor-like DNA-binding domains"/>
    <property type="match status" value="1"/>
</dbReference>
<dbReference type="InterPro" id="IPR001387">
    <property type="entry name" value="Cro/C1-type_HTH"/>
</dbReference>
<reference evidence="2" key="1">
    <citation type="submission" date="2020-10" db="EMBL/GenBank/DDBJ databases">
        <authorList>
            <person name="Gilroy R."/>
        </authorList>
    </citation>
    <scope>NUCLEOTIDE SEQUENCE</scope>
    <source>
        <strain evidence="2">13766</strain>
    </source>
</reference>
<reference evidence="2" key="2">
    <citation type="journal article" date="2021" name="PeerJ">
        <title>Extensive microbial diversity within the chicken gut microbiome revealed by metagenomics and culture.</title>
        <authorList>
            <person name="Gilroy R."/>
            <person name="Ravi A."/>
            <person name="Getino M."/>
            <person name="Pursley I."/>
            <person name="Horton D.L."/>
            <person name="Alikhan N.F."/>
            <person name="Baker D."/>
            <person name="Gharbi K."/>
            <person name="Hall N."/>
            <person name="Watson M."/>
            <person name="Adriaenssens E.M."/>
            <person name="Foster-Nyarko E."/>
            <person name="Jarju S."/>
            <person name="Secka A."/>
            <person name="Antonio M."/>
            <person name="Oren A."/>
            <person name="Chaudhuri R.R."/>
            <person name="La Ragione R."/>
            <person name="Hildebrand F."/>
            <person name="Pallen M.J."/>
        </authorList>
    </citation>
    <scope>NUCLEOTIDE SEQUENCE</scope>
    <source>
        <strain evidence="2">13766</strain>
    </source>
</reference>
<dbReference type="Pfam" id="PF01381">
    <property type="entry name" value="HTH_3"/>
    <property type="match status" value="1"/>
</dbReference>
<name>A0A9D1FYZ5_9FIRM</name>
<dbReference type="CDD" id="cd00093">
    <property type="entry name" value="HTH_XRE"/>
    <property type="match status" value="1"/>
</dbReference>
<dbReference type="InterPro" id="IPR010982">
    <property type="entry name" value="Lambda_DNA-bd_dom_sf"/>
</dbReference>
<gene>
    <name evidence="2" type="ORF">IAA84_04255</name>
</gene>
<feature type="domain" description="HTH cro/C1-type" evidence="1">
    <location>
        <begin position="10"/>
        <end position="64"/>
    </location>
</feature>
<dbReference type="SMART" id="SM00530">
    <property type="entry name" value="HTH_XRE"/>
    <property type="match status" value="1"/>
</dbReference>